<evidence type="ECO:0000313" key="6">
    <source>
        <dbReference type="Proteomes" id="UP000526501"/>
    </source>
</evidence>
<dbReference type="Proteomes" id="UP000526501">
    <property type="component" value="Unassembled WGS sequence"/>
</dbReference>
<evidence type="ECO:0000259" key="4">
    <source>
        <dbReference type="Pfam" id="PF16371"/>
    </source>
</evidence>
<evidence type="ECO:0000259" key="2">
    <source>
        <dbReference type="Pfam" id="PF00149"/>
    </source>
</evidence>
<dbReference type="InterPro" id="IPR051918">
    <property type="entry name" value="STPP_CPPED1"/>
</dbReference>
<feature type="signal peptide" evidence="1">
    <location>
        <begin position="1"/>
        <end position="28"/>
    </location>
</feature>
<name>A0A7X1B539_9BACT</name>
<dbReference type="InterPro" id="IPR032288">
    <property type="entry name" value="Metallophos_C"/>
</dbReference>
<keyword evidence="6" id="KW-1185">Reference proteome</keyword>
<dbReference type="PANTHER" id="PTHR43143">
    <property type="entry name" value="METALLOPHOSPHOESTERASE, CALCINEURIN SUPERFAMILY"/>
    <property type="match status" value="1"/>
</dbReference>
<feature type="domain" description="Calcineurin-like phosphoesterase" evidence="2">
    <location>
        <begin position="118"/>
        <end position="310"/>
    </location>
</feature>
<evidence type="ECO:0000259" key="3">
    <source>
        <dbReference type="Pfam" id="PF16370"/>
    </source>
</evidence>
<organism evidence="5 6">
    <name type="scientific">Pelagicoccus albus</name>
    <dbReference type="NCBI Taxonomy" id="415222"/>
    <lineage>
        <taxon>Bacteria</taxon>
        <taxon>Pseudomonadati</taxon>
        <taxon>Verrucomicrobiota</taxon>
        <taxon>Opitutia</taxon>
        <taxon>Puniceicoccales</taxon>
        <taxon>Pelagicoccaceae</taxon>
        <taxon>Pelagicoccus</taxon>
    </lineage>
</organism>
<keyword evidence="1" id="KW-0732">Signal</keyword>
<dbReference type="Pfam" id="PF16371">
    <property type="entry name" value="MetallophosN"/>
    <property type="match status" value="1"/>
</dbReference>
<evidence type="ECO:0000313" key="5">
    <source>
        <dbReference type="EMBL" id="MBC2605798.1"/>
    </source>
</evidence>
<feature type="chain" id="PRO_5031513209" evidence="1">
    <location>
        <begin position="29"/>
        <end position="507"/>
    </location>
</feature>
<reference evidence="5 6" key="1">
    <citation type="submission" date="2020-07" db="EMBL/GenBank/DDBJ databases">
        <authorList>
            <person name="Feng X."/>
        </authorList>
    </citation>
    <scope>NUCLEOTIDE SEQUENCE [LARGE SCALE GENOMIC DNA]</scope>
    <source>
        <strain evidence="5 6">JCM23202</strain>
    </source>
</reference>
<feature type="domain" description="Calcineurin-like phosphoesterase C-terminal" evidence="3">
    <location>
        <begin position="330"/>
        <end position="497"/>
    </location>
</feature>
<dbReference type="SUPFAM" id="SSF117074">
    <property type="entry name" value="Hypothetical protein PA1324"/>
    <property type="match status" value="1"/>
</dbReference>
<comment type="caution">
    <text evidence="5">The sequence shown here is derived from an EMBL/GenBank/DDBJ whole genome shotgun (WGS) entry which is preliminary data.</text>
</comment>
<dbReference type="Pfam" id="PF16370">
    <property type="entry name" value="MetallophosC"/>
    <property type="match status" value="1"/>
</dbReference>
<dbReference type="Pfam" id="PF00149">
    <property type="entry name" value="Metallophos"/>
    <property type="match status" value="1"/>
</dbReference>
<dbReference type="SUPFAM" id="SSF56300">
    <property type="entry name" value="Metallo-dependent phosphatases"/>
    <property type="match status" value="1"/>
</dbReference>
<dbReference type="RefSeq" id="WP_185659691.1">
    <property type="nucleotide sequence ID" value="NZ_CAWPOO010000007.1"/>
</dbReference>
<protein>
    <submittedName>
        <fullName evidence="5">Calcineurin-like phosphoesterase C-terminal domain-containing protein</fullName>
    </submittedName>
</protein>
<dbReference type="Gene3D" id="3.60.21.10">
    <property type="match status" value="1"/>
</dbReference>
<dbReference type="PANTHER" id="PTHR43143:SF6">
    <property type="entry name" value="BLL3016 PROTEIN"/>
    <property type="match status" value="1"/>
</dbReference>
<dbReference type="AlphaFoldDB" id="A0A7X1B539"/>
<dbReference type="EMBL" id="JACHVC010000007">
    <property type="protein sequence ID" value="MBC2605798.1"/>
    <property type="molecule type" value="Genomic_DNA"/>
</dbReference>
<dbReference type="InterPro" id="IPR004843">
    <property type="entry name" value="Calcineurin-like_PHP"/>
</dbReference>
<dbReference type="InterPro" id="IPR029052">
    <property type="entry name" value="Metallo-depent_PP-like"/>
</dbReference>
<evidence type="ECO:0000256" key="1">
    <source>
        <dbReference type="SAM" id="SignalP"/>
    </source>
</evidence>
<proteinExistence type="predicted"/>
<sequence length="507" mass="56319">MLKRLALSLLVTGPLLSTLMAVSGVVYSDLNKNGKLDSGEPGIEGVLVTNGNQVLASDESGHYELTEEGGDFVFVVIPNGWETRLTDDRRPLYYHDSSLETANFPLWKTEKKSVAKALVLADTQTYTETDVGYLRDSTVEAILASGEKFDFGVTLGDVVNDDLSLLPKVNRALSRIDSTFYYVNGNHDLDFDAVVDGEAVASFEALYGPANFAFESGPALFIGLDDVRFPVDVNGRKTYIGGLREDQFVWLENLLAFVPKEKPLVLMAHIPMFQPDIDGVDTFRVADRERLFDLLKGRTNSMFLSGHTHYQRHYFHEEEQGWVGESPLHEYNVAAACGSFWGGPLDENGIPVSTMWDGTPPGFAILKVTADGFRSEYRPTSFPADYQIGLTVPKRIKEGQGWVSFYANVFDGHEGWTVTARIDEREQSRGMGHTLAWDPGYVAAYLAQDDEGQPLPEKRLPDPKICFHLWKGYFPSDMNTGEHQVTVTATHPDGRSFEAKASFSVEP</sequence>
<feature type="domain" description="Calcineurin-like phosphoesterase N-terminal" evidence="4">
    <location>
        <begin position="34"/>
        <end position="98"/>
    </location>
</feature>
<dbReference type="InterPro" id="IPR032285">
    <property type="entry name" value="Metallophos_N"/>
</dbReference>
<gene>
    <name evidence="5" type="ORF">H5P27_07060</name>
</gene>
<accession>A0A7X1B539</accession>